<evidence type="ECO:0000313" key="12">
    <source>
        <dbReference type="Proteomes" id="UP001168098"/>
    </source>
</evidence>
<keyword evidence="5" id="KW-0067">ATP-binding</keyword>
<organism evidence="11 12">
    <name type="scientific">Vitis rotundifolia</name>
    <name type="common">Muscadine grape</name>
    <dbReference type="NCBI Taxonomy" id="103349"/>
    <lineage>
        <taxon>Eukaryota</taxon>
        <taxon>Viridiplantae</taxon>
        <taxon>Streptophyta</taxon>
        <taxon>Embryophyta</taxon>
        <taxon>Tracheophyta</taxon>
        <taxon>Spermatophyta</taxon>
        <taxon>Magnoliopsida</taxon>
        <taxon>eudicotyledons</taxon>
        <taxon>Gunneridae</taxon>
        <taxon>Pentapetalae</taxon>
        <taxon>rosids</taxon>
        <taxon>Vitales</taxon>
        <taxon>Vitaceae</taxon>
        <taxon>Viteae</taxon>
        <taxon>Vitis</taxon>
    </lineage>
</organism>
<dbReference type="Pfam" id="PF25019">
    <property type="entry name" value="LRR_R13L1-DRL21"/>
    <property type="match status" value="1"/>
</dbReference>
<evidence type="ECO:0000256" key="2">
    <source>
        <dbReference type="ARBA" id="ARBA00022737"/>
    </source>
</evidence>
<dbReference type="Gene3D" id="1.20.5.4130">
    <property type="match status" value="1"/>
</dbReference>
<dbReference type="FunFam" id="3.40.50.300:FF:001091">
    <property type="entry name" value="Probable disease resistance protein At1g61300"/>
    <property type="match status" value="1"/>
</dbReference>
<evidence type="ECO:0000256" key="6">
    <source>
        <dbReference type="SAM" id="Coils"/>
    </source>
</evidence>
<dbReference type="InterPro" id="IPR042197">
    <property type="entry name" value="Apaf_helical"/>
</dbReference>
<keyword evidence="1" id="KW-0433">Leucine-rich repeat</keyword>
<dbReference type="PANTHER" id="PTHR36766:SF51">
    <property type="entry name" value="DISEASE RESISTANCE RPP13-LIKE PROTEIN 1"/>
    <property type="match status" value="1"/>
</dbReference>
<dbReference type="InterPro" id="IPR041118">
    <property type="entry name" value="Rx_N"/>
</dbReference>
<dbReference type="FunFam" id="1.10.10.10:FF:000322">
    <property type="entry name" value="Probable disease resistance protein At1g63360"/>
    <property type="match status" value="1"/>
</dbReference>
<evidence type="ECO:0000256" key="3">
    <source>
        <dbReference type="ARBA" id="ARBA00022741"/>
    </source>
</evidence>
<evidence type="ECO:0008006" key="13">
    <source>
        <dbReference type="Google" id="ProtNLM"/>
    </source>
</evidence>
<keyword evidence="6" id="KW-0175">Coiled coil</keyword>
<accession>A0AA38Z9Z5</accession>
<dbReference type="Pfam" id="PF00931">
    <property type="entry name" value="NB-ARC"/>
    <property type="match status" value="1"/>
</dbReference>
<dbReference type="GO" id="GO:0005524">
    <property type="term" value="F:ATP binding"/>
    <property type="evidence" value="ECO:0007669"/>
    <property type="project" value="UniProtKB-KW"/>
</dbReference>
<dbReference type="InterPro" id="IPR002182">
    <property type="entry name" value="NB-ARC"/>
</dbReference>
<dbReference type="SUPFAM" id="SSF52540">
    <property type="entry name" value="P-loop containing nucleoside triphosphate hydrolases"/>
    <property type="match status" value="1"/>
</dbReference>
<evidence type="ECO:0000313" key="11">
    <source>
        <dbReference type="EMBL" id="KAJ9685158.1"/>
    </source>
</evidence>
<evidence type="ECO:0000256" key="4">
    <source>
        <dbReference type="ARBA" id="ARBA00022821"/>
    </source>
</evidence>
<dbReference type="EMBL" id="JARBHA010000013">
    <property type="protein sequence ID" value="KAJ9685158.1"/>
    <property type="molecule type" value="Genomic_DNA"/>
</dbReference>
<dbReference type="Gene3D" id="3.40.50.300">
    <property type="entry name" value="P-loop containing nucleotide triphosphate hydrolases"/>
    <property type="match status" value="1"/>
</dbReference>
<dbReference type="Gene3D" id="3.80.10.10">
    <property type="entry name" value="Ribonuclease Inhibitor"/>
    <property type="match status" value="4"/>
</dbReference>
<dbReference type="GO" id="GO:0043531">
    <property type="term" value="F:ADP binding"/>
    <property type="evidence" value="ECO:0007669"/>
    <property type="project" value="InterPro"/>
</dbReference>
<dbReference type="GO" id="GO:0051707">
    <property type="term" value="P:response to other organism"/>
    <property type="evidence" value="ECO:0007669"/>
    <property type="project" value="UniProtKB-ARBA"/>
</dbReference>
<feature type="coiled-coil region" evidence="6">
    <location>
        <begin position="126"/>
        <end position="165"/>
    </location>
</feature>
<dbReference type="Gene3D" id="1.10.8.430">
    <property type="entry name" value="Helical domain of apoptotic protease-activating factors"/>
    <property type="match status" value="1"/>
</dbReference>
<dbReference type="Pfam" id="PF23559">
    <property type="entry name" value="WHD_DRP"/>
    <property type="match status" value="1"/>
</dbReference>
<dbReference type="InterPro" id="IPR001611">
    <property type="entry name" value="Leu-rich_rpt"/>
</dbReference>
<dbReference type="InterPro" id="IPR058922">
    <property type="entry name" value="WHD_DRP"/>
</dbReference>
<evidence type="ECO:0000256" key="5">
    <source>
        <dbReference type="ARBA" id="ARBA00022840"/>
    </source>
</evidence>
<evidence type="ECO:0000259" key="9">
    <source>
        <dbReference type="Pfam" id="PF23559"/>
    </source>
</evidence>
<dbReference type="InterPro" id="IPR003591">
    <property type="entry name" value="Leu-rich_rpt_typical-subtyp"/>
</dbReference>
<gene>
    <name evidence="11" type="ORF">PVL29_017264</name>
</gene>
<dbReference type="Proteomes" id="UP001168098">
    <property type="component" value="Unassembled WGS sequence"/>
</dbReference>
<evidence type="ECO:0000259" key="7">
    <source>
        <dbReference type="Pfam" id="PF00931"/>
    </source>
</evidence>
<evidence type="ECO:0000259" key="10">
    <source>
        <dbReference type="Pfam" id="PF25019"/>
    </source>
</evidence>
<keyword evidence="3" id="KW-0547">Nucleotide-binding</keyword>
<dbReference type="Pfam" id="PF18052">
    <property type="entry name" value="Rx_N"/>
    <property type="match status" value="1"/>
</dbReference>
<sequence>MEVVGEVVLSVSLELLFSKLASSDLWKYARQEQVHTELKKWKTRLLEIREVLDDAEDKQITKQHVKAWLAHLRDLAYDVEDVLDEFGYQVMRRKLVAEGDAASTSKVRKFIPTCCITFTPIQAMRNVELGSKIEDITRRLEEISAQKAELGLEKLKVQIEGARAATQSPTPPPPLVFKPGVYGRDEDKTKILAMLNDESLGGNLSIVSIVAMGGMGKTTLAGLVYDDEETFKHFALKAWVCVSDQFHVETITRAVLRDIAPGNNDSLDFHQIQRKLRDETKGKRFLIVLDDLWNEKYDQWDSLRSPLLEGAPGSKILVTTRNLNVATMMGGDKSFYELKHLSDDDCWSVFQKHAFENRNINEYPDLALIGREIVQKCGGLPLAAKALGGLLRHEQREDKWKTILTSKIWNLPSDKCGILPALRLSYNHLPSHLKRCFAYCAIFPQDYEFKKEELVLLWMAEGLIQQSNEDENIDGLGDDYFCELLSRSFFQSSSSTKSRFVMHDLINDLAKSIAGDTCLHLDDELRNDLQCPISENIRHSSFIRHHYDIFKNFEMFHKKERLRTFIALPIDEPTSGLHPFISNKVLEELIPRLGHLRVLSLAYYTISEIPDSFGKLKHLRYLNLSNTKIKWLPDSIGNLFYLQTLKLSCCKELIRLPISIGNLINLRHLDVAGAIKLQEMPIRIGKLKDLRILSNFIVDKNKGLTIKELKDVSHLRELCISKLENVVNIQDARDADLKLKRNLESLIMQWSSELDGSGNERNQMDVLDSLQPCLNLNKLCIELYGGPEFPRWIRDALFSKMVDLSLIDCRKCTSLPCLGQLPVLKQLRIKGMDGVKKVGAEFYGETRFSAGKFFPSLESLHFNSMSEWEHWEDWSSSTESLFPCLHELTIEDCPKLIMKLPTYLPSLTKLSVHFCPKLESPLSRLPLLKELQVRQCNEAVLSNGNDLTSLTKLTISGISGLIKLHEGFVQFLQGLRVLKVSKCEELVYLWEDGFGSENSHSLEIRDCDQLVSLGCNLQCLEIIKCDKLERLPNGWQSLTCLEELTIKDCPKLASFPDVGFPPMLRNLILSDCEGLECLPDGMMLKMRNGSTDGNNLCLLEYLRIYKCPSLICYPEGQLPTTLKSLSISSCENLKSLPEGMTGMCALEYLSIWSCPSLIGLPKGGLLTTLKELRISNCERLESLPEGIMHHHSTNAAALQVLEISRCPSLTSFPRGKFPSTLKRLQIWDCEHLESISEEMFHSTNNSFQSLNMERYPNLKTLPDCLNTLTRLTFLIIRNCENIKTPLSQWGLSRLTSLKYLRIGGMFPDATSFSDDPHSILFPTTITSLILEEFQNLESLASLSLQTLTSLEQLRIYGCPKLRSILPREGLLPDTLSQLYLRGCPHLTQRYSKEEGDDWPKIAHIPCVGISD</sequence>
<feature type="domain" description="R13L1/DRL21-like LRR repeat region" evidence="10">
    <location>
        <begin position="706"/>
        <end position="832"/>
    </location>
</feature>
<feature type="domain" description="Disease resistance protein winged helix" evidence="9">
    <location>
        <begin position="442"/>
        <end position="510"/>
    </location>
</feature>
<comment type="caution">
    <text evidence="11">The sequence shown here is derived from an EMBL/GenBank/DDBJ whole genome shotgun (WGS) entry which is preliminary data.</text>
</comment>
<keyword evidence="4" id="KW-0611">Plant defense</keyword>
<proteinExistence type="predicted"/>
<dbReference type="InterPro" id="IPR027417">
    <property type="entry name" value="P-loop_NTPase"/>
</dbReference>
<keyword evidence="2" id="KW-0677">Repeat</keyword>
<dbReference type="SUPFAM" id="SSF52058">
    <property type="entry name" value="L domain-like"/>
    <property type="match status" value="3"/>
</dbReference>
<evidence type="ECO:0000259" key="8">
    <source>
        <dbReference type="Pfam" id="PF18052"/>
    </source>
</evidence>
<dbReference type="PRINTS" id="PR00364">
    <property type="entry name" value="DISEASERSIST"/>
</dbReference>
<reference evidence="11 12" key="1">
    <citation type="journal article" date="2023" name="BMC Biotechnol.">
        <title>Vitis rotundifolia cv Carlos genome sequencing.</title>
        <authorList>
            <person name="Huff M."/>
            <person name="Hulse-Kemp A."/>
            <person name="Scheffler B."/>
            <person name="Youngblood R."/>
            <person name="Simpson S."/>
            <person name="Babiker E."/>
            <person name="Staton M."/>
        </authorList>
    </citation>
    <scope>NUCLEOTIDE SEQUENCE [LARGE SCALE GENOMIC DNA]</scope>
    <source>
        <tissue evidence="11">Leaf</tissue>
    </source>
</reference>
<dbReference type="PANTHER" id="PTHR36766">
    <property type="entry name" value="PLANT BROAD-SPECTRUM MILDEW RESISTANCE PROTEIN RPW8"/>
    <property type="match status" value="1"/>
</dbReference>
<evidence type="ECO:0000256" key="1">
    <source>
        <dbReference type="ARBA" id="ARBA00022614"/>
    </source>
</evidence>
<dbReference type="InterPro" id="IPR036388">
    <property type="entry name" value="WH-like_DNA-bd_sf"/>
</dbReference>
<name>A0AA38Z9Z5_VITRO</name>
<dbReference type="GO" id="GO:0006952">
    <property type="term" value="P:defense response"/>
    <property type="evidence" value="ECO:0007669"/>
    <property type="project" value="UniProtKB-KW"/>
</dbReference>
<dbReference type="InterPro" id="IPR056789">
    <property type="entry name" value="LRR_R13L1-DRL21"/>
</dbReference>
<keyword evidence="12" id="KW-1185">Reference proteome</keyword>
<dbReference type="SMART" id="SM00369">
    <property type="entry name" value="LRR_TYP"/>
    <property type="match status" value="3"/>
</dbReference>
<dbReference type="Pfam" id="PF00560">
    <property type="entry name" value="LRR_1"/>
    <property type="match status" value="1"/>
</dbReference>
<dbReference type="InterPro" id="IPR032675">
    <property type="entry name" value="LRR_dom_sf"/>
</dbReference>
<dbReference type="InterPro" id="IPR038005">
    <property type="entry name" value="RX-like_CC"/>
</dbReference>
<feature type="domain" description="NB-ARC" evidence="7">
    <location>
        <begin position="189"/>
        <end position="358"/>
    </location>
</feature>
<feature type="domain" description="Disease resistance N-terminal" evidence="8">
    <location>
        <begin position="9"/>
        <end position="102"/>
    </location>
</feature>
<dbReference type="Gene3D" id="1.10.10.10">
    <property type="entry name" value="Winged helix-like DNA-binding domain superfamily/Winged helix DNA-binding domain"/>
    <property type="match status" value="1"/>
</dbReference>
<protein>
    <recommendedName>
        <fullName evidence="13">Disease resistance RPP13-like protein 1</fullName>
    </recommendedName>
</protein>
<dbReference type="CDD" id="cd14798">
    <property type="entry name" value="RX-CC_like"/>
    <property type="match status" value="1"/>
</dbReference>